<dbReference type="PANTHER" id="PTHR12731">
    <property type="entry name" value="TRANSLOCON-ASSOCIATED PROTEIN, DELTA SUBUNIT"/>
    <property type="match status" value="1"/>
</dbReference>
<keyword evidence="8 16" id="KW-0732">Signal</keyword>
<evidence type="ECO:0000313" key="18">
    <source>
        <dbReference type="Proteomes" id="UP000091820"/>
    </source>
</evidence>
<evidence type="ECO:0000256" key="6">
    <source>
        <dbReference type="ARBA" id="ARBA00022499"/>
    </source>
</evidence>
<feature type="chain" id="PRO_5008400559" description="Translocon-associated protein subunit delta" evidence="16">
    <location>
        <begin position="25"/>
        <end position="173"/>
    </location>
</feature>
<feature type="transmembrane region" description="Helical" evidence="15">
    <location>
        <begin position="146"/>
        <end position="165"/>
    </location>
</feature>
<dbReference type="GO" id="GO:0005789">
    <property type="term" value="C:endoplasmic reticulum membrane"/>
    <property type="evidence" value="ECO:0007669"/>
    <property type="project" value="UniProtKB-SubCell"/>
</dbReference>
<dbReference type="VEuPathDB" id="VectorBase:GBRI028358"/>
<keyword evidence="7 15" id="KW-0812">Transmembrane</keyword>
<dbReference type="Proteomes" id="UP000091820">
    <property type="component" value="Unassembled WGS sequence"/>
</dbReference>
<comment type="similarity">
    <text evidence="3">Belongs to the TRAP-delta family.</text>
</comment>
<evidence type="ECO:0000256" key="8">
    <source>
        <dbReference type="ARBA" id="ARBA00022729"/>
    </source>
</evidence>
<dbReference type="PANTHER" id="PTHR12731:SF1">
    <property type="entry name" value="TRANSLOCON-ASSOCIATED PROTEIN SUBUNIT DELTA"/>
    <property type="match status" value="1"/>
</dbReference>
<keyword evidence="11 15" id="KW-1133">Transmembrane helix</keyword>
<keyword evidence="12 15" id="KW-0472">Membrane</keyword>
<dbReference type="EnsemblMetazoa" id="GBRI028358-RA">
    <property type="protein sequence ID" value="GBRI028358-PA"/>
    <property type="gene ID" value="GBRI028358"/>
</dbReference>
<evidence type="ECO:0000256" key="7">
    <source>
        <dbReference type="ARBA" id="ARBA00022692"/>
    </source>
</evidence>
<reference evidence="17" key="2">
    <citation type="submission" date="2020-05" db="UniProtKB">
        <authorList>
            <consortium name="EnsemblMetazoa"/>
        </authorList>
    </citation>
    <scope>IDENTIFICATION</scope>
    <source>
        <strain evidence="17">IAEA</strain>
    </source>
</reference>
<evidence type="ECO:0000256" key="10">
    <source>
        <dbReference type="ARBA" id="ARBA00022843"/>
    </source>
</evidence>
<keyword evidence="18" id="KW-1185">Reference proteome</keyword>
<evidence type="ECO:0000256" key="4">
    <source>
        <dbReference type="ARBA" id="ARBA00011819"/>
    </source>
</evidence>
<comment type="function">
    <text evidence="1">TRAP proteins are part of a complex whose function is to bind calcium to the ER membrane and thereby regulate the retention of ER resident proteins.</text>
</comment>
<feature type="signal peptide" evidence="16">
    <location>
        <begin position="1"/>
        <end position="24"/>
    </location>
</feature>
<comment type="subcellular location">
    <subcellularLocation>
        <location evidence="2">Endoplasmic reticulum membrane</location>
        <topology evidence="2">Single-pass type I membrane protein</topology>
    </subcellularLocation>
</comment>
<protein>
    <recommendedName>
        <fullName evidence="5">Translocon-associated protein subunit delta</fullName>
    </recommendedName>
    <alternativeName>
        <fullName evidence="14">Signal sequence receptor subunit delta</fullName>
    </alternativeName>
</protein>
<evidence type="ECO:0000256" key="15">
    <source>
        <dbReference type="SAM" id="Phobius"/>
    </source>
</evidence>
<dbReference type="STRING" id="37001.A0A1A9WQL3"/>
<name>A0A1A9WQL3_9MUSC</name>
<reference evidence="18" key="1">
    <citation type="submission" date="2014-03" db="EMBL/GenBank/DDBJ databases">
        <authorList>
            <person name="Aksoy S."/>
            <person name="Warren W."/>
            <person name="Wilson R.K."/>
        </authorList>
    </citation>
    <scope>NUCLEOTIDE SEQUENCE [LARGE SCALE GENOMIC DNA]</scope>
    <source>
        <strain evidence="18">IAEA</strain>
    </source>
</reference>
<evidence type="ECO:0000256" key="3">
    <source>
        <dbReference type="ARBA" id="ARBA00009294"/>
    </source>
</evidence>
<keyword evidence="9" id="KW-0256">Endoplasmic reticulum</keyword>
<evidence type="ECO:0000256" key="13">
    <source>
        <dbReference type="ARBA" id="ARBA00023157"/>
    </source>
</evidence>
<dbReference type="Pfam" id="PF05404">
    <property type="entry name" value="TRAP-delta"/>
    <property type="match status" value="1"/>
</dbReference>
<organism evidence="17 18">
    <name type="scientific">Glossina brevipalpis</name>
    <dbReference type="NCBI Taxonomy" id="37001"/>
    <lineage>
        <taxon>Eukaryota</taxon>
        <taxon>Metazoa</taxon>
        <taxon>Ecdysozoa</taxon>
        <taxon>Arthropoda</taxon>
        <taxon>Hexapoda</taxon>
        <taxon>Insecta</taxon>
        <taxon>Pterygota</taxon>
        <taxon>Neoptera</taxon>
        <taxon>Endopterygota</taxon>
        <taxon>Diptera</taxon>
        <taxon>Brachycera</taxon>
        <taxon>Muscomorpha</taxon>
        <taxon>Hippoboscoidea</taxon>
        <taxon>Glossinidae</taxon>
        <taxon>Glossina</taxon>
    </lineage>
</organism>
<keyword evidence="10" id="KW-0832">Ubl conjugation</keyword>
<keyword evidence="13" id="KW-1015">Disulfide bond</keyword>
<sequence length="173" mass="18769">MHSKMCSILNILLIGFCVINAAQASSCNNPKLTVTSFSTEDATILTQLAHIGEFSLKCSNEIKPNLFAEFPCGKVVPVACVAENQYQVSWIEDVKRSSSGNVVVRLFDEEGYSSLRKAQRDGGKVSNVKSLIDVTIVTKSAYKGPWVKAELVAAFLIAGVAYFAITTKNKVQS</sequence>
<keyword evidence="6" id="KW-1017">Isopeptide bond</keyword>
<accession>A0A1A9WQL3</accession>
<evidence type="ECO:0000256" key="9">
    <source>
        <dbReference type="ARBA" id="ARBA00022824"/>
    </source>
</evidence>
<comment type="subunit">
    <text evidence="4">Heterotetramer of TRAP-alpha, TRAP-beta, TRAP-delta and TRAP-gamma.</text>
</comment>
<evidence type="ECO:0000256" key="5">
    <source>
        <dbReference type="ARBA" id="ARBA00014387"/>
    </source>
</evidence>
<evidence type="ECO:0000256" key="11">
    <source>
        <dbReference type="ARBA" id="ARBA00022989"/>
    </source>
</evidence>
<evidence type="ECO:0000256" key="2">
    <source>
        <dbReference type="ARBA" id="ARBA00004115"/>
    </source>
</evidence>
<evidence type="ECO:0000313" key="17">
    <source>
        <dbReference type="EnsemblMetazoa" id="GBRI028358-PA"/>
    </source>
</evidence>
<evidence type="ECO:0000256" key="1">
    <source>
        <dbReference type="ARBA" id="ARBA00002838"/>
    </source>
</evidence>
<dbReference type="InterPro" id="IPR008855">
    <property type="entry name" value="TRAP-delta"/>
</dbReference>
<evidence type="ECO:0000256" key="12">
    <source>
        <dbReference type="ARBA" id="ARBA00023136"/>
    </source>
</evidence>
<proteinExistence type="inferred from homology"/>
<evidence type="ECO:0000256" key="16">
    <source>
        <dbReference type="SAM" id="SignalP"/>
    </source>
</evidence>
<dbReference type="AlphaFoldDB" id="A0A1A9WQL3"/>
<evidence type="ECO:0000256" key="14">
    <source>
        <dbReference type="ARBA" id="ARBA00031791"/>
    </source>
</evidence>